<organism evidence="1 2">
    <name type="scientific">Solanum verrucosum</name>
    <dbReference type="NCBI Taxonomy" id="315347"/>
    <lineage>
        <taxon>Eukaryota</taxon>
        <taxon>Viridiplantae</taxon>
        <taxon>Streptophyta</taxon>
        <taxon>Embryophyta</taxon>
        <taxon>Tracheophyta</taxon>
        <taxon>Spermatophyta</taxon>
        <taxon>Magnoliopsida</taxon>
        <taxon>eudicotyledons</taxon>
        <taxon>Gunneridae</taxon>
        <taxon>Pentapetalae</taxon>
        <taxon>asterids</taxon>
        <taxon>lamiids</taxon>
        <taxon>Solanales</taxon>
        <taxon>Solanaceae</taxon>
        <taxon>Solanoideae</taxon>
        <taxon>Solaneae</taxon>
        <taxon>Solanum</taxon>
    </lineage>
</organism>
<gene>
    <name evidence="1" type="ORF">MTR67_030751</name>
</gene>
<keyword evidence="2" id="KW-1185">Reference proteome</keyword>
<sequence>MTPRRAYVRRNVGNKNVEPEVPQVPDDPFAEEVTHVEFQATFQVLAQAMMAQDSREVDVDPQEFIDEVYKIVGIMGLTMVENVELVAYQPKGVAQV</sequence>
<evidence type="ECO:0000313" key="2">
    <source>
        <dbReference type="Proteomes" id="UP001234989"/>
    </source>
</evidence>
<reference evidence="1" key="1">
    <citation type="submission" date="2023-08" db="EMBL/GenBank/DDBJ databases">
        <title>A de novo genome assembly of Solanum verrucosum Schlechtendal, a Mexican diploid species geographically isolated from the other diploid A-genome species in potato relatives.</title>
        <authorList>
            <person name="Hosaka K."/>
        </authorList>
    </citation>
    <scope>NUCLEOTIDE SEQUENCE</scope>
    <source>
        <tissue evidence="1">Young leaves</tissue>
    </source>
</reference>
<evidence type="ECO:0008006" key="3">
    <source>
        <dbReference type="Google" id="ProtNLM"/>
    </source>
</evidence>
<name>A0AAF0ZCM5_SOLVR</name>
<dbReference type="EMBL" id="CP133618">
    <property type="protein sequence ID" value="WMV37366.1"/>
    <property type="molecule type" value="Genomic_DNA"/>
</dbReference>
<proteinExistence type="predicted"/>
<accession>A0AAF0ZCM5</accession>
<protein>
    <recommendedName>
        <fullName evidence="3">Gag-pol polyprotein</fullName>
    </recommendedName>
</protein>
<dbReference type="AlphaFoldDB" id="A0AAF0ZCM5"/>
<dbReference type="Proteomes" id="UP001234989">
    <property type="component" value="Chromosome 7"/>
</dbReference>
<evidence type="ECO:0000313" key="1">
    <source>
        <dbReference type="EMBL" id="WMV37366.1"/>
    </source>
</evidence>